<protein>
    <submittedName>
        <fullName evidence="2">Uncharacterized protein</fullName>
    </submittedName>
</protein>
<dbReference type="EMBL" id="PQNQ01000010">
    <property type="protein sequence ID" value="RRQ04221.1"/>
    <property type="molecule type" value="Genomic_DNA"/>
</dbReference>
<name>A0A3R8RHC5_9CORY</name>
<feature type="region of interest" description="Disordered" evidence="1">
    <location>
        <begin position="1"/>
        <end position="71"/>
    </location>
</feature>
<dbReference type="Proteomes" id="UP000278422">
    <property type="component" value="Unassembled WGS sequence"/>
</dbReference>
<proteinExistence type="predicted"/>
<evidence type="ECO:0000313" key="3">
    <source>
        <dbReference type="Proteomes" id="UP000278422"/>
    </source>
</evidence>
<comment type="caution">
    <text evidence="2">The sequence shown here is derived from an EMBL/GenBank/DDBJ whole genome shotgun (WGS) entry which is preliminary data.</text>
</comment>
<evidence type="ECO:0000256" key="1">
    <source>
        <dbReference type="SAM" id="MobiDB-lite"/>
    </source>
</evidence>
<reference evidence="2 3" key="1">
    <citation type="submission" date="2018-01" db="EMBL/GenBank/DDBJ databases">
        <title>Twenty Corynebacterium bovis Genomes.</title>
        <authorList>
            <person name="Gulvik C.A."/>
        </authorList>
    </citation>
    <scope>NUCLEOTIDE SEQUENCE [LARGE SCALE GENOMIC DNA]</scope>
    <source>
        <strain evidence="2 3">16-2004</strain>
    </source>
</reference>
<dbReference type="AlphaFoldDB" id="A0A3R8RHC5"/>
<dbReference type="RefSeq" id="WP_125174895.1">
    <property type="nucleotide sequence ID" value="NZ_JBHYBO010000032.1"/>
</dbReference>
<keyword evidence="3" id="KW-1185">Reference proteome</keyword>
<gene>
    <name evidence="2" type="ORF">CXF42_04730</name>
</gene>
<accession>A0A3R8RHC5</accession>
<evidence type="ECO:0000313" key="2">
    <source>
        <dbReference type="EMBL" id="RRQ04221.1"/>
    </source>
</evidence>
<organism evidence="2 3">
    <name type="scientific">Corynebacterium bovis</name>
    <dbReference type="NCBI Taxonomy" id="36808"/>
    <lineage>
        <taxon>Bacteria</taxon>
        <taxon>Bacillati</taxon>
        <taxon>Actinomycetota</taxon>
        <taxon>Actinomycetes</taxon>
        <taxon>Mycobacteriales</taxon>
        <taxon>Corynebacteriaceae</taxon>
        <taxon>Corynebacterium</taxon>
    </lineage>
</organism>
<feature type="compositionally biased region" description="Basic and acidic residues" evidence="1">
    <location>
        <begin position="1"/>
        <end position="12"/>
    </location>
</feature>
<sequence length="108" mass="10868">MSADDAARRGDRPAPTPGDVAGARTRGDGPTAPTPGHAASTPTPGDVAGAGQRRTPTGPVPGPPTGPVDTGALRERIDALLASDCTGQEEAELLEEAHRLVNDALEGR</sequence>